<comment type="caution">
    <text evidence="7">The sequence shown here is derived from an EMBL/GenBank/DDBJ whole genome shotgun (WGS) entry which is preliminary data.</text>
</comment>
<dbReference type="SUPFAM" id="SSF81301">
    <property type="entry name" value="Nucleotidyltransferase"/>
    <property type="match status" value="1"/>
</dbReference>
<evidence type="ECO:0000256" key="2">
    <source>
        <dbReference type="ARBA" id="ARBA00022695"/>
    </source>
</evidence>
<dbReference type="RefSeq" id="WP_133465346.1">
    <property type="nucleotide sequence ID" value="NZ_SNWI01000005.1"/>
</dbReference>
<gene>
    <name evidence="7" type="ORF">DET52_105312</name>
</gene>
<evidence type="ECO:0000256" key="4">
    <source>
        <dbReference type="ARBA" id="ARBA00023118"/>
    </source>
</evidence>
<feature type="compositionally biased region" description="Basic and acidic residues" evidence="5">
    <location>
        <begin position="20"/>
        <end position="30"/>
    </location>
</feature>
<dbReference type="InterPro" id="IPR043519">
    <property type="entry name" value="NT_sf"/>
</dbReference>
<keyword evidence="3" id="KW-0547">Nucleotide-binding</keyword>
<evidence type="ECO:0000313" key="8">
    <source>
        <dbReference type="Proteomes" id="UP000294848"/>
    </source>
</evidence>
<dbReference type="GO" id="GO:0016779">
    <property type="term" value="F:nucleotidyltransferase activity"/>
    <property type="evidence" value="ECO:0007669"/>
    <property type="project" value="InterPro"/>
</dbReference>
<dbReference type="EMBL" id="SNWI01000005">
    <property type="protein sequence ID" value="TDO01453.1"/>
    <property type="molecule type" value="Genomic_DNA"/>
</dbReference>
<reference evidence="7 8" key="1">
    <citation type="submission" date="2019-03" db="EMBL/GenBank/DDBJ databases">
        <title>Freshwater and sediment microbial communities from various areas in North America, analyzing microbe dynamics in response to fracking.</title>
        <authorList>
            <person name="Lamendella R."/>
        </authorList>
    </citation>
    <scope>NUCLEOTIDE SEQUENCE [LARGE SCALE GENOMIC DNA]</scope>
    <source>
        <strain evidence="7 8">114D</strain>
    </source>
</reference>
<keyword evidence="4" id="KW-0051">Antiviral defense</keyword>
<dbReference type="CDD" id="cd05400">
    <property type="entry name" value="NT_2-5OAS_ClassI-CCAase"/>
    <property type="match status" value="1"/>
</dbReference>
<protein>
    <recommendedName>
        <fullName evidence="6">cGAS/DncV-like nucleotidyltransferase C-terminal helical domain-containing protein</fullName>
    </recommendedName>
</protein>
<organism evidence="7 8">
    <name type="scientific">Sunxiuqinia elliptica</name>
    <dbReference type="NCBI Taxonomy" id="655355"/>
    <lineage>
        <taxon>Bacteria</taxon>
        <taxon>Pseudomonadati</taxon>
        <taxon>Bacteroidota</taxon>
        <taxon>Bacteroidia</taxon>
        <taxon>Marinilabiliales</taxon>
        <taxon>Prolixibacteraceae</taxon>
        <taxon>Sunxiuqinia</taxon>
    </lineage>
</organism>
<dbReference type="InterPro" id="IPR058909">
    <property type="entry name" value="CD_NTase_C"/>
</dbReference>
<keyword evidence="1" id="KW-0808">Transferase</keyword>
<evidence type="ECO:0000259" key="6">
    <source>
        <dbReference type="Pfam" id="PF26305"/>
    </source>
</evidence>
<keyword evidence="2" id="KW-0548">Nucleotidyltransferase</keyword>
<evidence type="ECO:0000256" key="3">
    <source>
        <dbReference type="ARBA" id="ARBA00022741"/>
    </source>
</evidence>
<dbReference type="Proteomes" id="UP000294848">
    <property type="component" value="Unassembled WGS sequence"/>
</dbReference>
<dbReference type="OrthoDB" id="8264173at2"/>
<proteinExistence type="predicted"/>
<dbReference type="GO" id="GO:0051607">
    <property type="term" value="P:defense response to virus"/>
    <property type="evidence" value="ECO:0007669"/>
    <property type="project" value="UniProtKB-KW"/>
</dbReference>
<sequence>MAKFTEDQLTSWTKPPSDSEQTKLENSERMVRDAINSDEKLKKKSTETFGQGSYANNTNVRLNSDIDINVRYTGGFYFNLPANKTREDFGLNNPTSYSFSEFKDDVENALVNKFGRSEVVRNDKCITIKENSYRIETDVVPTWNYRRYSSDGNFVLGAKFFSDKGIGVVNYPKQHIENGINKNNDASRRFKRLTRLHRKLRYKMRDDGIAVSDNITSFLIECLVWNVPNSKINNYYSWTERLKQSIIHIYEQTKEQETCDEWGEVSELLYLWRGNRKWSRTDVNEYMVQLWNYMEY</sequence>
<dbReference type="AlphaFoldDB" id="A0A4R6H0G2"/>
<evidence type="ECO:0000313" key="7">
    <source>
        <dbReference type="EMBL" id="TDO01453.1"/>
    </source>
</evidence>
<name>A0A4R6H0G2_9BACT</name>
<accession>A0A4R6H0G2</accession>
<dbReference type="Pfam" id="PF26305">
    <property type="entry name" value="CD_NTase_C"/>
    <property type="match status" value="1"/>
</dbReference>
<dbReference type="Gene3D" id="3.30.460.10">
    <property type="entry name" value="Beta Polymerase, domain 2"/>
    <property type="match status" value="1"/>
</dbReference>
<feature type="domain" description="cGAS/DncV-like nucleotidyltransferase C-terminal helical" evidence="6">
    <location>
        <begin position="177"/>
        <end position="295"/>
    </location>
</feature>
<feature type="region of interest" description="Disordered" evidence="5">
    <location>
        <begin position="1"/>
        <end position="30"/>
    </location>
</feature>
<evidence type="ECO:0000256" key="5">
    <source>
        <dbReference type="SAM" id="MobiDB-lite"/>
    </source>
</evidence>
<evidence type="ECO:0000256" key="1">
    <source>
        <dbReference type="ARBA" id="ARBA00022679"/>
    </source>
</evidence>
<feature type="compositionally biased region" description="Polar residues" evidence="5">
    <location>
        <begin position="7"/>
        <end position="19"/>
    </location>
</feature>
<dbReference type="InterPro" id="IPR006116">
    <property type="entry name" value="NT_2-5OAS_ClassI-CCAase"/>
</dbReference>